<evidence type="ECO:0000313" key="8">
    <source>
        <dbReference type="EMBL" id="WAR02754.1"/>
    </source>
</evidence>
<evidence type="ECO:0000256" key="2">
    <source>
        <dbReference type="ARBA" id="ARBA00022771"/>
    </source>
</evidence>
<dbReference type="PROSITE" id="PS50089">
    <property type="entry name" value="ZF_RING_2"/>
    <property type="match status" value="1"/>
</dbReference>
<dbReference type="PANTHER" id="PTHR45931">
    <property type="entry name" value="SI:CH211-59O9.10"/>
    <property type="match status" value="1"/>
</dbReference>
<evidence type="ECO:0000313" key="9">
    <source>
        <dbReference type="Proteomes" id="UP001164746"/>
    </source>
</evidence>
<feature type="compositionally biased region" description="Polar residues" evidence="6">
    <location>
        <begin position="50"/>
        <end position="61"/>
    </location>
</feature>
<feature type="domain" description="RING-type" evidence="7">
    <location>
        <begin position="450"/>
        <end position="491"/>
    </location>
</feature>
<feature type="coiled-coil region" evidence="5">
    <location>
        <begin position="189"/>
        <end position="225"/>
    </location>
</feature>
<feature type="region of interest" description="Disordered" evidence="6">
    <location>
        <begin position="247"/>
        <end position="286"/>
    </location>
</feature>
<evidence type="ECO:0000256" key="5">
    <source>
        <dbReference type="SAM" id="Coils"/>
    </source>
</evidence>
<dbReference type="InterPro" id="IPR013083">
    <property type="entry name" value="Znf_RING/FYVE/PHD"/>
</dbReference>
<evidence type="ECO:0000259" key="7">
    <source>
        <dbReference type="PROSITE" id="PS50089"/>
    </source>
</evidence>
<evidence type="ECO:0000256" key="3">
    <source>
        <dbReference type="ARBA" id="ARBA00022833"/>
    </source>
</evidence>
<keyword evidence="3" id="KW-0862">Zinc</keyword>
<feature type="compositionally biased region" description="Polar residues" evidence="6">
    <location>
        <begin position="90"/>
        <end position="100"/>
    </location>
</feature>
<dbReference type="SUPFAM" id="SSF57850">
    <property type="entry name" value="RING/U-box"/>
    <property type="match status" value="1"/>
</dbReference>
<keyword evidence="1" id="KW-0479">Metal-binding</keyword>
<keyword evidence="9" id="KW-1185">Reference proteome</keyword>
<feature type="compositionally biased region" description="Low complexity" evidence="6">
    <location>
        <begin position="146"/>
        <end position="158"/>
    </location>
</feature>
<dbReference type="InterPro" id="IPR001841">
    <property type="entry name" value="Znf_RING"/>
</dbReference>
<accession>A0ABY7E0G9</accession>
<evidence type="ECO:0000256" key="4">
    <source>
        <dbReference type="PROSITE-ProRule" id="PRU00175"/>
    </source>
</evidence>
<feature type="compositionally biased region" description="Polar residues" evidence="6">
    <location>
        <begin position="1"/>
        <end position="19"/>
    </location>
</feature>
<sequence length="497" mass="55901">MLAMAQCNTEDFWTATGNENTHRTESPMDMDDPFNSAFPPYGQHQQQQHTVSQPGQTSQGHASAFSPPMPQPVQTSQGHASAFSPPMPQPVQTSRCQAPASTPPMPQPGQTSRGQAAASTPPMPQPVQTIRGQAPASAPTFPQLVQTSQSQAAASTSTMSKQPHWTMKTAEHNVPRTNNSEHDEQIARLMQVEQDRLHLEEMLRTEREEQDRLHLEELIQAEREEQEQQDRMFALTVQESLTQGEIAKRGGQHVRNRGRRGVLHQNRGHRSQGMTRGQGEERTNQETIDQELALSLQREEDARDGAGNRGGWAGPTMVPPVAPQSAGILQDYHQMQQERRRTRQEIQQAVAARQQQLQHHHQSQLRDLNEAQLEFQNHHRRLWQMGRRGNFVRVPAMFDVPGLNNIGNSYESLLELGARLGNVSRGLTIEECSTLPTERYTQRDGDTADCSVCMEEYKTGDTQKRLPCLHIFHDSCIDPWLKDNATCPVCREVVKVS</sequence>
<dbReference type="PANTHER" id="PTHR45931:SF3">
    <property type="entry name" value="RING ZINC FINGER-CONTAINING PROTEIN"/>
    <property type="match status" value="1"/>
</dbReference>
<feature type="region of interest" description="Disordered" evidence="6">
    <location>
        <begin position="1"/>
        <end position="164"/>
    </location>
</feature>
<dbReference type="EMBL" id="CP111015">
    <property type="protein sequence ID" value="WAR02754.1"/>
    <property type="molecule type" value="Genomic_DNA"/>
</dbReference>
<feature type="compositionally biased region" description="Polar residues" evidence="6">
    <location>
        <begin position="108"/>
        <end position="118"/>
    </location>
</feature>
<feature type="compositionally biased region" description="Basic residues" evidence="6">
    <location>
        <begin position="250"/>
        <end position="270"/>
    </location>
</feature>
<dbReference type="Proteomes" id="UP001164746">
    <property type="component" value="Chromosome 4"/>
</dbReference>
<dbReference type="CDD" id="cd16454">
    <property type="entry name" value="RING-H2_PA-TM-RING"/>
    <property type="match status" value="1"/>
</dbReference>
<proteinExistence type="predicted"/>
<name>A0ABY7E0G9_MYAAR</name>
<organism evidence="8 9">
    <name type="scientific">Mya arenaria</name>
    <name type="common">Soft-shell clam</name>
    <dbReference type="NCBI Taxonomy" id="6604"/>
    <lineage>
        <taxon>Eukaryota</taxon>
        <taxon>Metazoa</taxon>
        <taxon>Spiralia</taxon>
        <taxon>Lophotrochozoa</taxon>
        <taxon>Mollusca</taxon>
        <taxon>Bivalvia</taxon>
        <taxon>Autobranchia</taxon>
        <taxon>Heteroconchia</taxon>
        <taxon>Euheterodonta</taxon>
        <taxon>Imparidentia</taxon>
        <taxon>Neoheterodontei</taxon>
        <taxon>Myida</taxon>
        <taxon>Myoidea</taxon>
        <taxon>Myidae</taxon>
        <taxon>Mya</taxon>
    </lineage>
</organism>
<dbReference type="Gene3D" id="3.30.40.10">
    <property type="entry name" value="Zinc/RING finger domain, C3HC4 (zinc finger)"/>
    <property type="match status" value="1"/>
</dbReference>
<dbReference type="Pfam" id="PF13639">
    <property type="entry name" value="zf-RING_2"/>
    <property type="match status" value="1"/>
</dbReference>
<protein>
    <submittedName>
        <fullName evidence="8">BB-like protein</fullName>
    </submittedName>
</protein>
<keyword evidence="5" id="KW-0175">Coiled coil</keyword>
<evidence type="ECO:0000256" key="6">
    <source>
        <dbReference type="SAM" id="MobiDB-lite"/>
    </source>
</evidence>
<dbReference type="SMART" id="SM00184">
    <property type="entry name" value="RING"/>
    <property type="match status" value="1"/>
</dbReference>
<reference evidence="8" key="1">
    <citation type="submission" date="2022-11" db="EMBL/GenBank/DDBJ databases">
        <title>Centuries of genome instability and evolution in soft-shell clam transmissible cancer (bioRxiv).</title>
        <authorList>
            <person name="Hart S.F.M."/>
            <person name="Yonemitsu M.A."/>
            <person name="Giersch R.M."/>
            <person name="Beal B.F."/>
            <person name="Arriagada G."/>
            <person name="Davis B.W."/>
            <person name="Ostrander E.A."/>
            <person name="Goff S.P."/>
            <person name="Metzger M.J."/>
        </authorList>
    </citation>
    <scope>NUCLEOTIDE SEQUENCE</scope>
    <source>
        <strain evidence="8">MELC-2E11</strain>
        <tissue evidence="8">Siphon/mantle</tissue>
    </source>
</reference>
<gene>
    <name evidence="8" type="ORF">MAR_009312</name>
</gene>
<keyword evidence="2 4" id="KW-0863">Zinc-finger</keyword>
<evidence type="ECO:0000256" key="1">
    <source>
        <dbReference type="ARBA" id="ARBA00022723"/>
    </source>
</evidence>
<dbReference type="InterPro" id="IPR051834">
    <property type="entry name" value="RING_finger_E3_ligase"/>
</dbReference>